<dbReference type="InterPro" id="IPR035930">
    <property type="entry name" value="FomD-like_sf"/>
</dbReference>
<keyword evidence="4" id="KW-1185">Reference proteome</keyword>
<dbReference type="Gene3D" id="2.40.380.10">
    <property type="entry name" value="FomD-like"/>
    <property type="match status" value="1"/>
</dbReference>
<evidence type="ECO:0000256" key="1">
    <source>
        <dbReference type="ARBA" id="ARBA00022801"/>
    </source>
</evidence>
<accession>A0ABV7YBP8</accession>
<reference evidence="4" key="1">
    <citation type="journal article" date="2019" name="Int. J. Syst. Evol. Microbiol.">
        <title>The Global Catalogue of Microorganisms (GCM) 10K type strain sequencing project: providing services to taxonomists for standard genome sequencing and annotation.</title>
        <authorList>
            <consortium name="The Broad Institute Genomics Platform"/>
            <consortium name="The Broad Institute Genome Sequencing Center for Infectious Disease"/>
            <person name="Wu L."/>
            <person name="Ma J."/>
        </authorList>
    </citation>
    <scope>NUCLEOTIDE SEQUENCE [LARGE SCALE GENOMIC DNA]</scope>
    <source>
        <strain evidence="4">CGMCC 4.7241</strain>
    </source>
</reference>
<dbReference type="Proteomes" id="UP001595699">
    <property type="component" value="Unassembled WGS sequence"/>
</dbReference>
<dbReference type="PANTHER" id="PTHR39159">
    <property type="match status" value="1"/>
</dbReference>
<organism evidence="3 4">
    <name type="scientific">Tenggerimyces flavus</name>
    <dbReference type="NCBI Taxonomy" id="1708749"/>
    <lineage>
        <taxon>Bacteria</taxon>
        <taxon>Bacillati</taxon>
        <taxon>Actinomycetota</taxon>
        <taxon>Actinomycetes</taxon>
        <taxon>Propionibacteriales</taxon>
        <taxon>Nocardioidaceae</taxon>
        <taxon>Tenggerimyces</taxon>
    </lineage>
</organism>
<gene>
    <name evidence="3" type="ORF">ACFOUW_18025</name>
</gene>
<proteinExistence type="predicted"/>
<dbReference type="SUPFAM" id="SSF159234">
    <property type="entry name" value="FomD-like"/>
    <property type="match status" value="1"/>
</dbReference>
<dbReference type="EMBL" id="JBHRZH010000016">
    <property type="protein sequence ID" value="MFC3762746.1"/>
    <property type="molecule type" value="Genomic_DNA"/>
</dbReference>
<comment type="caution">
    <text evidence="3">The sequence shown here is derived from an EMBL/GenBank/DDBJ whole genome shotgun (WGS) entry which is preliminary data.</text>
</comment>
<protein>
    <submittedName>
        <fullName evidence="3">DUF402 domain-containing protein</fullName>
    </submittedName>
</protein>
<evidence type="ECO:0000259" key="2">
    <source>
        <dbReference type="Pfam" id="PF04167"/>
    </source>
</evidence>
<sequence>MTFDPGASIARRDIHHDRVWSVWPCRVLSDTATRLVVARWPGAVGYGNKDWIRWLRTGDDTGRKSAIASLADNSWELAPWPWQWTTKVISHLPGKYFSVDVTIPVDGMPLSWYVNFERPFRRTAIGIDTLDLALDLVVAEDLTYAWKDLDEYDRARRLGIIDDTEHQQVEAAREEVVDLIEHGNGPFTDDWSEWRPSPEWKLPTLPDGALTVADMA</sequence>
<feature type="domain" description="DUF402" evidence="2">
    <location>
        <begin position="83"/>
        <end position="184"/>
    </location>
</feature>
<dbReference type="RefSeq" id="WP_205122744.1">
    <property type="nucleotide sequence ID" value="NZ_JAFBCM010000001.1"/>
</dbReference>
<dbReference type="PANTHER" id="PTHR39159:SF1">
    <property type="entry name" value="UPF0374 PROTEIN YGAC"/>
    <property type="match status" value="1"/>
</dbReference>
<dbReference type="InterPro" id="IPR007295">
    <property type="entry name" value="DUF402"/>
</dbReference>
<evidence type="ECO:0000313" key="3">
    <source>
        <dbReference type="EMBL" id="MFC3762746.1"/>
    </source>
</evidence>
<name>A0ABV7YBP8_9ACTN</name>
<dbReference type="Pfam" id="PF04167">
    <property type="entry name" value="DUF402"/>
    <property type="match status" value="1"/>
</dbReference>
<dbReference type="InterPro" id="IPR050212">
    <property type="entry name" value="Ntdp-like"/>
</dbReference>
<keyword evidence="1" id="KW-0378">Hydrolase</keyword>
<evidence type="ECO:0000313" key="4">
    <source>
        <dbReference type="Proteomes" id="UP001595699"/>
    </source>
</evidence>